<dbReference type="InterPro" id="IPR001917">
    <property type="entry name" value="Aminotrans_II_pyridoxalP_BS"/>
</dbReference>
<name>A0A327ZXM0_9STAP</name>
<keyword evidence="5 10" id="KW-0028">Amino-acid biosynthesis</keyword>
<evidence type="ECO:0000256" key="6">
    <source>
        <dbReference type="ARBA" id="ARBA00022679"/>
    </source>
</evidence>
<dbReference type="SUPFAM" id="SSF53383">
    <property type="entry name" value="PLP-dependent transferases"/>
    <property type="match status" value="1"/>
</dbReference>
<evidence type="ECO:0000256" key="10">
    <source>
        <dbReference type="HAMAP-Rule" id="MF_01023"/>
    </source>
</evidence>
<dbReference type="AlphaFoldDB" id="A0A327ZXM0"/>
<dbReference type="InterPro" id="IPR015422">
    <property type="entry name" value="PyrdxlP-dep_Trfase_small"/>
</dbReference>
<keyword evidence="4 10" id="KW-0032">Aminotransferase</keyword>
<evidence type="ECO:0000256" key="2">
    <source>
        <dbReference type="ARBA" id="ARBA00005011"/>
    </source>
</evidence>
<reference evidence="12 13" key="1">
    <citation type="journal article" date="2018" name="Front. Microbiol.">
        <title>Description and Comparative Genomics of Macrococcus caseolyticus subsp. hominis subsp. nov., Macrococcus goetzii sp. nov., Macrococcus epidermidis sp. nov., and Macrococcus bohemicus sp. nov., Novel Macrococci From Human Clinical Material With Virulence Potential and Suspected Uptake of Foreign DNA by Natural Transformation.</title>
        <authorList>
            <person name="Maslanova I."/>
            <person name="Wertheimer Z."/>
            <person name="Sedlacek I."/>
            <person name="Svec P."/>
            <person name="Indrakova A."/>
            <person name="Kovarovic V."/>
            <person name="Schumann P."/>
            <person name="Sproer C."/>
            <person name="Kralova S."/>
            <person name="Sedo O."/>
            <person name="Kristofova L."/>
            <person name="Vrbovska V."/>
            <person name="Fuzik T."/>
            <person name="Petras P."/>
            <person name="Zdrahal Z."/>
            <person name="Ruzickova V."/>
            <person name="Doskar J."/>
            <person name="Pantucek R."/>
        </authorList>
    </citation>
    <scope>NUCLEOTIDE SEQUENCE [LARGE SCALE GENOMIC DNA]</scope>
    <source>
        <strain evidence="12 13">01/688</strain>
    </source>
</reference>
<dbReference type="InterPro" id="IPR015424">
    <property type="entry name" value="PyrdxlP-dep_Trfase"/>
</dbReference>
<organism evidence="12 13">
    <name type="scientific">Macrococcus epidermidis</name>
    <dbReference type="NCBI Taxonomy" id="1902580"/>
    <lineage>
        <taxon>Bacteria</taxon>
        <taxon>Bacillati</taxon>
        <taxon>Bacillota</taxon>
        <taxon>Bacilli</taxon>
        <taxon>Bacillales</taxon>
        <taxon>Staphylococcaceae</taxon>
        <taxon>Macrococcus</taxon>
    </lineage>
</organism>
<evidence type="ECO:0000256" key="3">
    <source>
        <dbReference type="ARBA" id="ARBA00011738"/>
    </source>
</evidence>
<evidence type="ECO:0000256" key="7">
    <source>
        <dbReference type="ARBA" id="ARBA00022898"/>
    </source>
</evidence>
<keyword evidence="13" id="KW-1185">Reference proteome</keyword>
<dbReference type="Gene3D" id="3.90.1150.10">
    <property type="entry name" value="Aspartate Aminotransferase, domain 1"/>
    <property type="match status" value="1"/>
</dbReference>
<dbReference type="NCBIfam" id="TIGR01141">
    <property type="entry name" value="hisC"/>
    <property type="match status" value="1"/>
</dbReference>
<gene>
    <name evidence="10 12" type="primary">hisC</name>
    <name evidence="12" type="ORF">BHU61_01225</name>
</gene>
<dbReference type="GO" id="GO:0000105">
    <property type="term" value="P:L-histidine biosynthetic process"/>
    <property type="evidence" value="ECO:0007669"/>
    <property type="project" value="UniProtKB-UniRule"/>
</dbReference>
<comment type="cofactor">
    <cofactor evidence="1 10">
        <name>pyridoxal 5'-phosphate</name>
        <dbReference type="ChEBI" id="CHEBI:597326"/>
    </cofactor>
</comment>
<comment type="similarity">
    <text evidence="10">Belongs to the class-II pyridoxal-phosphate-dependent aminotransferase family. Histidinol-phosphate aminotransferase subfamily.</text>
</comment>
<evidence type="ECO:0000313" key="13">
    <source>
        <dbReference type="Proteomes" id="UP000249808"/>
    </source>
</evidence>
<evidence type="ECO:0000313" key="12">
    <source>
        <dbReference type="EMBL" id="RAK47103.1"/>
    </source>
</evidence>
<keyword evidence="8 10" id="KW-0368">Histidine biosynthesis</keyword>
<dbReference type="InterPro" id="IPR004839">
    <property type="entry name" value="Aminotransferase_I/II_large"/>
</dbReference>
<evidence type="ECO:0000256" key="4">
    <source>
        <dbReference type="ARBA" id="ARBA00022576"/>
    </source>
</evidence>
<comment type="caution">
    <text evidence="12">The sequence shown here is derived from an EMBL/GenBank/DDBJ whole genome shotgun (WGS) entry which is preliminary data.</text>
</comment>
<proteinExistence type="inferred from homology"/>
<dbReference type="Proteomes" id="UP000249808">
    <property type="component" value="Unassembled WGS sequence"/>
</dbReference>
<dbReference type="PROSITE" id="PS00599">
    <property type="entry name" value="AA_TRANSFER_CLASS_2"/>
    <property type="match status" value="1"/>
</dbReference>
<dbReference type="GO" id="GO:0030170">
    <property type="term" value="F:pyridoxal phosphate binding"/>
    <property type="evidence" value="ECO:0007669"/>
    <property type="project" value="InterPro"/>
</dbReference>
<dbReference type="InterPro" id="IPR005861">
    <property type="entry name" value="HisP_aminotrans"/>
</dbReference>
<dbReference type="PANTHER" id="PTHR43643">
    <property type="entry name" value="HISTIDINOL-PHOSPHATE AMINOTRANSFERASE 2"/>
    <property type="match status" value="1"/>
</dbReference>
<evidence type="ECO:0000256" key="1">
    <source>
        <dbReference type="ARBA" id="ARBA00001933"/>
    </source>
</evidence>
<dbReference type="EC" id="2.6.1.9" evidence="10"/>
<dbReference type="UniPathway" id="UPA00031">
    <property type="reaction ID" value="UER00012"/>
</dbReference>
<dbReference type="HAMAP" id="MF_01023">
    <property type="entry name" value="HisC_aminotrans_2"/>
    <property type="match status" value="1"/>
</dbReference>
<keyword evidence="6 10" id="KW-0808">Transferase</keyword>
<evidence type="ECO:0000256" key="9">
    <source>
        <dbReference type="ARBA" id="ARBA00047481"/>
    </source>
</evidence>
<evidence type="ECO:0000256" key="8">
    <source>
        <dbReference type="ARBA" id="ARBA00023102"/>
    </source>
</evidence>
<sequence>MILIYFYILEKVGIFLKPQLKSLQVYSAGLSDEALKRKTGYEGEFSRLASNENPIGPTPKVKEMLAKSLTGLNYYPDPEANALKEKLSAFYDVPAEQIFVGAGLDEVIMSISRAVLVPEGDVLTSEGTFVQYATHALIEGTHLKTVPLKDGYFDLDAMAEAITDNTNIIWICNPNNPTGTYVTETELRTFLSKVPQSITVVLDEAYFEFVDAKDYPDGVKLLKEFPNLIILRTFSKAYGLAAMRVGYAMTSKAYVSEFNKVKLPFNVTTLSLLAAITALEDQAHLKKYVALNKAQREQLFAKPYSKHFLPSQTNFIFIKTNQPQALFDTFIQHGVISRPMPIGVRVTIGQIEDNKKIDAALTAFFGE</sequence>
<accession>A0A327ZXM0</accession>
<dbReference type="EMBL" id="PZJH01000001">
    <property type="protein sequence ID" value="RAK47103.1"/>
    <property type="molecule type" value="Genomic_DNA"/>
</dbReference>
<dbReference type="GO" id="GO:0004400">
    <property type="term" value="F:histidinol-phosphate transaminase activity"/>
    <property type="evidence" value="ECO:0007669"/>
    <property type="project" value="UniProtKB-UniRule"/>
</dbReference>
<dbReference type="InterPro" id="IPR015421">
    <property type="entry name" value="PyrdxlP-dep_Trfase_major"/>
</dbReference>
<comment type="subunit">
    <text evidence="3 10">Homodimer.</text>
</comment>
<feature type="modified residue" description="N6-(pyridoxal phosphate)lysine" evidence="10">
    <location>
        <position position="236"/>
    </location>
</feature>
<keyword evidence="7 10" id="KW-0663">Pyridoxal phosphate</keyword>
<dbReference type="Pfam" id="PF00155">
    <property type="entry name" value="Aminotran_1_2"/>
    <property type="match status" value="1"/>
</dbReference>
<evidence type="ECO:0000256" key="5">
    <source>
        <dbReference type="ARBA" id="ARBA00022605"/>
    </source>
</evidence>
<dbReference type="CDD" id="cd00609">
    <property type="entry name" value="AAT_like"/>
    <property type="match status" value="1"/>
</dbReference>
<protein>
    <recommendedName>
        <fullName evidence="10">Histidinol-phosphate aminotransferase</fullName>
        <ecNumber evidence="10">2.6.1.9</ecNumber>
    </recommendedName>
    <alternativeName>
        <fullName evidence="10">Imidazole acetol-phosphate transaminase</fullName>
    </alternativeName>
</protein>
<comment type="pathway">
    <text evidence="2 10">Amino-acid biosynthesis; L-histidine biosynthesis; L-histidine from 5-phospho-alpha-D-ribose 1-diphosphate: step 7/9.</text>
</comment>
<dbReference type="Gene3D" id="3.40.640.10">
    <property type="entry name" value="Type I PLP-dependent aspartate aminotransferase-like (Major domain)"/>
    <property type="match status" value="1"/>
</dbReference>
<evidence type="ECO:0000259" key="11">
    <source>
        <dbReference type="Pfam" id="PF00155"/>
    </source>
</evidence>
<dbReference type="InterPro" id="IPR050106">
    <property type="entry name" value="HistidinolP_aminotransfase"/>
</dbReference>
<comment type="catalytic activity">
    <reaction evidence="9 10">
        <text>L-histidinol phosphate + 2-oxoglutarate = 3-(imidazol-4-yl)-2-oxopropyl phosphate + L-glutamate</text>
        <dbReference type="Rhea" id="RHEA:23744"/>
        <dbReference type="ChEBI" id="CHEBI:16810"/>
        <dbReference type="ChEBI" id="CHEBI:29985"/>
        <dbReference type="ChEBI" id="CHEBI:57766"/>
        <dbReference type="ChEBI" id="CHEBI:57980"/>
        <dbReference type="EC" id="2.6.1.9"/>
    </reaction>
</comment>
<dbReference type="PANTHER" id="PTHR43643:SF3">
    <property type="entry name" value="HISTIDINOL-PHOSPHATE AMINOTRANSFERASE"/>
    <property type="match status" value="1"/>
</dbReference>
<feature type="domain" description="Aminotransferase class I/classII large" evidence="11">
    <location>
        <begin position="47"/>
        <end position="349"/>
    </location>
</feature>